<keyword evidence="1" id="KW-1133">Transmembrane helix</keyword>
<feature type="transmembrane region" description="Helical" evidence="1">
    <location>
        <begin position="7"/>
        <end position="28"/>
    </location>
</feature>
<keyword evidence="3" id="KW-1185">Reference proteome</keyword>
<keyword evidence="1" id="KW-0812">Transmembrane</keyword>
<dbReference type="AlphaFoldDB" id="A0A495JUY2"/>
<feature type="transmembrane region" description="Helical" evidence="1">
    <location>
        <begin position="71"/>
        <end position="90"/>
    </location>
</feature>
<protein>
    <submittedName>
        <fullName evidence="2">Uncharacterized protein</fullName>
    </submittedName>
</protein>
<evidence type="ECO:0000313" key="2">
    <source>
        <dbReference type="EMBL" id="RKR92827.1"/>
    </source>
</evidence>
<comment type="caution">
    <text evidence="2">The sequence shown here is derived from an EMBL/GenBank/DDBJ whole genome shotgun (WGS) entry which is preliminary data.</text>
</comment>
<dbReference type="RefSeq" id="WP_211349489.1">
    <property type="nucleotide sequence ID" value="NZ_RBKT01000001.1"/>
</dbReference>
<evidence type="ECO:0000313" key="3">
    <source>
        <dbReference type="Proteomes" id="UP000277671"/>
    </source>
</evidence>
<name>A0A495JUY2_9ACTN</name>
<dbReference type="EMBL" id="RBKT01000001">
    <property type="protein sequence ID" value="RKR92827.1"/>
    <property type="molecule type" value="Genomic_DNA"/>
</dbReference>
<accession>A0A495JUY2</accession>
<dbReference type="Proteomes" id="UP000277671">
    <property type="component" value="Unassembled WGS sequence"/>
</dbReference>
<keyword evidence="1" id="KW-0472">Membrane</keyword>
<organism evidence="2 3">
    <name type="scientific">Micromonospora pisi</name>
    <dbReference type="NCBI Taxonomy" id="589240"/>
    <lineage>
        <taxon>Bacteria</taxon>
        <taxon>Bacillati</taxon>
        <taxon>Actinomycetota</taxon>
        <taxon>Actinomycetes</taxon>
        <taxon>Micromonosporales</taxon>
        <taxon>Micromonosporaceae</taxon>
        <taxon>Micromonospora</taxon>
    </lineage>
</organism>
<sequence length="505" mass="53614">MTRTAKVLLTLGVLAALTALWFAIAPYYSTIFVWELRKMVPLLAAFAVFIAFVIGGAAAGAGGSGSDGRGFALITLGFVLGGVIGIGWLLHTQYSQDRTYAQAITVTTDQVPTLAPRAPYQVGEAQARPNLGDTAGDIAGTTYLPSEDRYATLVNRRGFLSGYEVALSQQIPLQGRGAAEQKCTFDKGKATDRVSGWWGSNLGREISKEDRYLRFNGDDVYAYCNGDRPMVVVPLKRQVGKFVITERPAGVALYDGKTGALTITTDTANIPGPSYPLSLAAQQREATAGMGGFFDWLFKRSGWETPDDDVNSGNDSEFTLSADGQPVYVTPLTGRGSATAISVVSTVPARHNGLRLAPITIHKTNPVWVSPKAIVDRIKADYQDIPNWQAITVYEVIPTGGNQWVATLGTGQNVLYRATGTGDLKGDKPTCLQRADGSVYRCGTLAGVNGNGVGTQYGADTSGAPASAPVPSGELRGLTDVQLAELQRRVGAEAACRLDKTCKSG</sequence>
<gene>
    <name evidence="2" type="ORF">BDK92_7309</name>
</gene>
<reference evidence="2 3" key="1">
    <citation type="submission" date="2018-10" db="EMBL/GenBank/DDBJ databases">
        <title>Sequencing the genomes of 1000 actinobacteria strains.</title>
        <authorList>
            <person name="Klenk H.-P."/>
        </authorList>
    </citation>
    <scope>NUCLEOTIDE SEQUENCE [LARGE SCALE GENOMIC DNA]</scope>
    <source>
        <strain evidence="2 3">DSM 45175</strain>
    </source>
</reference>
<feature type="transmembrane region" description="Helical" evidence="1">
    <location>
        <begin position="40"/>
        <end position="59"/>
    </location>
</feature>
<proteinExistence type="predicted"/>
<evidence type="ECO:0000256" key="1">
    <source>
        <dbReference type="SAM" id="Phobius"/>
    </source>
</evidence>